<dbReference type="CDD" id="cd00165">
    <property type="entry name" value="S4"/>
    <property type="match status" value="1"/>
</dbReference>
<dbReference type="STRING" id="155417.A0A4Q4STU4"/>
<feature type="compositionally biased region" description="Basic and acidic residues" evidence="7">
    <location>
        <begin position="186"/>
        <end position="198"/>
    </location>
</feature>
<dbReference type="PANTHER" id="PTHR11831:SF4">
    <property type="entry name" value="SMALL RIBOSOMAL SUBUNIT PROTEIN US4M"/>
    <property type="match status" value="1"/>
</dbReference>
<sequence length="448" mass="51076">MKPRRFHNLKRPTWNKYNLYNLVRMRSPKIGTSDNETFFQQKWRAKGMLRAYHGEHVVERKWERMFSRRLLGVADMDPAYMARNDGSELAAGRGSGRDEPPRWDDETIRKRTLTPYMQMAFAPMERRLDIAVFRAMFASSARQARQLCVHGKVKVNGKVMPYPAYRLNPGDMFQVDPDMVMLATGRKKDPKNLGPERFKKNKASKGASGEEAEEAASQQEAEAGAEAATGESEEQAAEAQEQDPDTTDVPEPEKADLAPTRRQIQDLVKYAKEVIAETDLSAAQKQKLRAFMRQAKPLLSRAGRANAEPADIADELSRMVGDLKLSASSESSSSTQETEQQSQQQSGEATTNTSIEDLTGDERRALERLIREEEENPHDPSKPYLTPWRPREYMSPFAFIPRYLEVNQNVCAAVYLRHPVARVGDAEVPTPYPYEINQLAYNWYLRRR</sequence>
<evidence type="ECO:0000256" key="6">
    <source>
        <dbReference type="PROSITE-ProRule" id="PRU00182"/>
    </source>
</evidence>
<dbReference type="AlphaFoldDB" id="A0A4Q4STU4"/>
<dbReference type="GO" id="GO:0005763">
    <property type="term" value="C:mitochondrial small ribosomal subunit"/>
    <property type="evidence" value="ECO:0007669"/>
    <property type="project" value="TreeGrafter"/>
</dbReference>
<dbReference type="GO" id="GO:0042274">
    <property type="term" value="P:ribosomal small subunit biogenesis"/>
    <property type="evidence" value="ECO:0007669"/>
    <property type="project" value="TreeGrafter"/>
</dbReference>
<evidence type="ECO:0000313" key="10">
    <source>
        <dbReference type="Proteomes" id="UP000293360"/>
    </source>
</evidence>
<dbReference type="PROSITE" id="PS50889">
    <property type="entry name" value="S4"/>
    <property type="match status" value="1"/>
</dbReference>
<evidence type="ECO:0000256" key="2">
    <source>
        <dbReference type="ARBA" id="ARBA00022730"/>
    </source>
</evidence>
<feature type="domain" description="RNA-binding S4" evidence="8">
    <location>
        <begin position="126"/>
        <end position="190"/>
    </location>
</feature>
<name>A0A4Q4STU4_9PEZI</name>
<dbReference type="Pfam" id="PF01479">
    <property type="entry name" value="S4"/>
    <property type="match status" value="1"/>
</dbReference>
<dbReference type="GO" id="GO:0019843">
    <property type="term" value="F:rRNA binding"/>
    <property type="evidence" value="ECO:0007669"/>
    <property type="project" value="UniProtKB-KW"/>
</dbReference>
<dbReference type="SUPFAM" id="SSF55174">
    <property type="entry name" value="Alpha-L RNA-binding motif"/>
    <property type="match status" value="1"/>
</dbReference>
<comment type="caution">
    <text evidence="9">The sequence shown here is derived from an EMBL/GenBank/DDBJ whole genome shotgun (WGS) entry which is preliminary data.</text>
</comment>
<accession>A0A4Q4STU4</accession>
<keyword evidence="4" id="KW-0689">Ribosomal protein</keyword>
<keyword evidence="5" id="KW-0687">Ribonucleoprotein</keyword>
<dbReference type="Proteomes" id="UP000293360">
    <property type="component" value="Unassembled WGS sequence"/>
</dbReference>
<dbReference type="InterPro" id="IPR022801">
    <property type="entry name" value="Ribosomal_uS4"/>
</dbReference>
<evidence type="ECO:0000256" key="7">
    <source>
        <dbReference type="SAM" id="MobiDB-lite"/>
    </source>
</evidence>
<evidence type="ECO:0000259" key="8">
    <source>
        <dbReference type="SMART" id="SM00363"/>
    </source>
</evidence>
<feature type="region of interest" description="Disordered" evidence="7">
    <location>
        <begin position="324"/>
        <end position="361"/>
    </location>
</feature>
<gene>
    <name evidence="9" type="ORF">DL764_010655</name>
</gene>
<dbReference type="SMART" id="SM00363">
    <property type="entry name" value="S4"/>
    <property type="match status" value="1"/>
</dbReference>
<keyword evidence="3 6" id="KW-0694">RNA-binding</keyword>
<feature type="compositionally biased region" description="Acidic residues" evidence="7">
    <location>
        <begin position="231"/>
        <end position="250"/>
    </location>
</feature>
<feature type="compositionally biased region" description="Low complexity" evidence="7">
    <location>
        <begin position="204"/>
        <end position="230"/>
    </location>
</feature>
<evidence type="ECO:0000313" key="9">
    <source>
        <dbReference type="EMBL" id="RYO74911.1"/>
    </source>
</evidence>
<reference evidence="9 10" key="1">
    <citation type="submission" date="2018-06" db="EMBL/GenBank/DDBJ databases">
        <title>Complete Genomes of Monosporascus.</title>
        <authorList>
            <person name="Robinson A.J."/>
            <person name="Natvig D.O."/>
        </authorList>
    </citation>
    <scope>NUCLEOTIDE SEQUENCE [LARGE SCALE GENOMIC DNA]</scope>
    <source>
        <strain evidence="9 10">CBS 110550</strain>
    </source>
</reference>
<evidence type="ECO:0000256" key="4">
    <source>
        <dbReference type="ARBA" id="ARBA00022980"/>
    </source>
</evidence>
<dbReference type="OrthoDB" id="3356781at2759"/>
<keyword evidence="2" id="KW-0699">rRNA-binding</keyword>
<organism evidence="9 10">
    <name type="scientific">Monosporascus ibericus</name>
    <dbReference type="NCBI Taxonomy" id="155417"/>
    <lineage>
        <taxon>Eukaryota</taxon>
        <taxon>Fungi</taxon>
        <taxon>Dikarya</taxon>
        <taxon>Ascomycota</taxon>
        <taxon>Pezizomycotina</taxon>
        <taxon>Sordariomycetes</taxon>
        <taxon>Xylariomycetidae</taxon>
        <taxon>Xylariales</taxon>
        <taxon>Xylariales incertae sedis</taxon>
        <taxon>Monosporascus</taxon>
    </lineage>
</organism>
<dbReference type="GO" id="GO:0003735">
    <property type="term" value="F:structural constituent of ribosome"/>
    <property type="evidence" value="ECO:0007669"/>
    <property type="project" value="TreeGrafter"/>
</dbReference>
<feature type="compositionally biased region" description="Low complexity" evidence="7">
    <location>
        <begin position="326"/>
        <end position="351"/>
    </location>
</feature>
<evidence type="ECO:0000256" key="1">
    <source>
        <dbReference type="ARBA" id="ARBA00007465"/>
    </source>
</evidence>
<dbReference type="InterPro" id="IPR002942">
    <property type="entry name" value="S4_RNA-bd"/>
</dbReference>
<dbReference type="Gene3D" id="3.10.290.10">
    <property type="entry name" value="RNA-binding S4 domain"/>
    <property type="match status" value="1"/>
</dbReference>
<dbReference type="InterPro" id="IPR036986">
    <property type="entry name" value="S4_RNA-bd_sf"/>
</dbReference>
<feature type="region of interest" description="Disordered" evidence="7">
    <location>
        <begin position="185"/>
        <end position="263"/>
    </location>
</feature>
<comment type="similarity">
    <text evidence="1">Belongs to the universal ribosomal protein uS4 family.</text>
</comment>
<protein>
    <recommendedName>
        <fullName evidence="8">RNA-binding S4 domain-containing protein</fullName>
    </recommendedName>
</protein>
<evidence type="ECO:0000256" key="3">
    <source>
        <dbReference type="ARBA" id="ARBA00022884"/>
    </source>
</evidence>
<dbReference type="EMBL" id="QJNU01001575">
    <property type="protein sequence ID" value="RYO74911.1"/>
    <property type="molecule type" value="Genomic_DNA"/>
</dbReference>
<dbReference type="PANTHER" id="PTHR11831">
    <property type="entry name" value="30S 40S RIBOSOMAL PROTEIN"/>
    <property type="match status" value="1"/>
</dbReference>
<evidence type="ECO:0000256" key="5">
    <source>
        <dbReference type="ARBA" id="ARBA00023274"/>
    </source>
</evidence>
<proteinExistence type="inferred from homology"/>
<keyword evidence="10" id="KW-1185">Reference proteome</keyword>